<keyword evidence="1" id="KW-0175">Coiled coil</keyword>
<gene>
    <name evidence="2" type="ordered locus">Arcpr_0041</name>
</gene>
<dbReference type="eggNOG" id="arCOG06890">
    <property type="taxonomic scope" value="Archaea"/>
</dbReference>
<protein>
    <submittedName>
        <fullName evidence="2">Uncharacterized protein</fullName>
    </submittedName>
</protein>
<keyword evidence="3" id="KW-1185">Reference proteome</keyword>
<proteinExistence type="predicted"/>
<reference evidence="2 3" key="1">
    <citation type="journal article" date="2010" name="Stand. Genomic Sci.">
        <title>Complete genome sequence of Archaeoglobus profundus type strain (AV18).</title>
        <authorList>
            <person name="von Jan M."/>
            <person name="Lapidus A."/>
            <person name="Del Rio T.G."/>
            <person name="Copeland A."/>
            <person name="Tice H."/>
            <person name="Cheng J.F."/>
            <person name="Lucas S."/>
            <person name="Chen F."/>
            <person name="Nolan M."/>
            <person name="Goodwin L."/>
            <person name="Han C."/>
            <person name="Pitluck S."/>
            <person name="Liolios K."/>
            <person name="Ivanova N."/>
            <person name="Mavromatis K."/>
            <person name="Ovchinnikova G."/>
            <person name="Chertkov O."/>
            <person name="Pati A."/>
            <person name="Chen A."/>
            <person name="Palaniappan K."/>
            <person name="Land M."/>
            <person name="Hauser L."/>
            <person name="Chang Y.J."/>
            <person name="Jeffries C.D."/>
            <person name="Saunders E."/>
            <person name="Brettin T."/>
            <person name="Detter J.C."/>
            <person name="Chain P."/>
            <person name="Eichinger K."/>
            <person name="Huber H."/>
            <person name="Spring S."/>
            <person name="Rohde M."/>
            <person name="Goker M."/>
            <person name="Wirth R."/>
            <person name="Woyke T."/>
            <person name="Bristow J."/>
            <person name="Eisen J.A."/>
            <person name="Markowitz V."/>
            <person name="Hugenholtz P."/>
            <person name="Kyrpides N.C."/>
            <person name="Klenk H.P."/>
        </authorList>
    </citation>
    <scope>NUCLEOTIDE SEQUENCE [LARGE SCALE GENOMIC DNA]</scope>
    <source>
        <strain evidence="3">DSM 5631 / JCM 9629 / NBRC 100127 / Av18</strain>
    </source>
</reference>
<name>D2RFP3_ARCPA</name>
<evidence type="ECO:0000256" key="1">
    <source>
        <dbReference type="SAM" id="Coils"/>
    </source>
</evidence>
<dbReference type="AlphaFoldDB" id="D2RFP3"/>
<dbReference type="RefSeq" id="WP_012939454.1">
    <property type="nucleotide sequence ID" value="NC_013741.1"/>
</dbReference>
<dbReference type="GeneID" id="8738686"/>
<evidence type="ECO:0000313" key="3">
    <source>
        <dbReference type="Proteomes" id="UP000001901"/>
    </source>
</evidence>
<accession>D2RFP3</accession>
<dbReference type="PaxDb" id="572546-Arcpr_0041"/>
<sequence>MERDILLERLEKKLAEKEKEVEELRKMLSSKALEDLKNELREEFKKDLKAIEAKVAELSKSVEALMNEVLFIKSEIKSYEKKETEIVDIPLEKEESEIEVAEKKEEKRYELDDDEIIIVD</sequence>
<dbReference type="HOGENOM" id="CLU_158385_0_0_2"/>
<dbReference type="EMBL" id="CP001857">
    <property type="protein sequence ID" value="ADB57118.1"/>
    <property type="molecule type" value="Genomic_DNA"/>
</dbReference>
<evidence type="ECO:0000313" key="2">
    <source>
        <dbReference type="EMBL" id="ADB57118.1"/>
    </source>
</evidence>
<organism evidence="2 3">
    <name type="scientific">Archaeoglobus profundus (strain DSM 5631 / JCM 9629 / NBRC 100127 / Av18)</name>
    <dbReference type="NCBI Taxonomy" id="572546"/>
    <lineage>
        <taxon>Archaea</taxon>
        <taxon>Methanobacteriati</taxon>
        <taxon>Methanobacteriota</taxon>
        <taxon>Archaeoglobi</taxon>
        <taxon>Archaeoglobales</taxon>
        <taxon>Archaeoglobaceae</taxon>
        <taxon>Archaeoglobus</taxon>
    </lineage>
</organism>
<dbReference type="STRING" id="572546.Arcpr_0041"/>
<feature type="coiled-coil region" evidence="1">
    <location>
        <begin position="3"/>
        <end position="82"/>
    </location>
</feature>
<dbReference type="KEGG" id="apo:Arcpr_0041"/>
<dbReference type="Proteomes" id="UP000001901">
    <property type="component" value="Chromosome"/>
</dbReference>